<dbReference type="PIRSF" id="PIRSF000114">
    <property type="entry name" value="Glycerol-3-P_dh"/>
    <property type="match status" value="1"/>
</dbReference>
<dbReference type="PRINTS" id="PR00077">
    <property type="entry name" value="GPDHDRGNASE"/>
</dbReference>
<name>B4D2N3_9BACT</name>
<feature type="active site" description="Proton acceptor" evidence="13 14">
    <location>
        <position position="191"/>
    </location>
</feature>
<feature type="binding site" evidence="16">
    <location>
        <position position="255"/>
    </location>
    <ligand>
        <name>NAD(+)</name>
        <dbReference type="ChEBI" id="CHEBI:57540"/>
    </ligand>
</feature>
<evidence type="ECO:0000256" key="3">
    <source>
        <dbReference type="ARBA" id="ARBA00022857"/>
    </source>
</evidence>
<feature type="binding site" evidence="13">
    <location>
        <position position="140"/>
    </location>
    <ligand>
        <name>NADPH</name>
        <dbReference type="ChEBI" id="CHEBI:57783"/>
    </ligand>
</feature>
<keyword evidence="6 13" id="KW-0443">Lipid metabolism</keyword>
<evidence type="ECO:0000256" key="15">
    <source>
        <dbReference type="PIRSR" id="PIRSR000114-2"/>
    </source>
</evidence>
<dbReference type="FunFam" id="1.10.1040.10:FF:000001">
    <property type="entry name" value="Glycerol-3-phosphate dehydrogenase [NAD(P)+]"/>
    <property type="match status" value="1"/>
</dbReference>
<keyword evidence="4 13" id="KW-0560">Oxidoreductase</keyword>
<dbReference type="HAMAP" id="MF_00394">
    <property type="entry name" value="NAD_Glyc3P_dehydrog"/>
    <property type="match status" value="1"/>
</dbReference>
<feature type="binding site" evidence="16">
    <location>
        <begin position="10"/>
        <end position="15"/>
    </location>
    <ligand>
        <name>NAD(+)</name>
        <dbReference type="ChEBI" id="CHEBI:57540"/>
    </ligand>
</feature>
<feature type="binding site" evidence="13">
    <location>
        <position position="138"/>
    </location>
    <ligand>
        <name>sn-glycerol 3-phosphate</name>
        <dbReference type="ChEBI" id="CHEBI:57597"/>
    </ligand>
</feature>
<feature type="binding site" evidence="15">
    <location>
        <begin position="255"/>
        <end position="256"/>
    </location>
    <ligand>
        <name>substrate</name>
    </ligand>
</feature>
<gene>
    <name evidence="13" type="primary">gpsA</name>
    <name evidence="20" type="ORF">CfE428DRAFT_3158</name>
</gene>
<evidence type="ECO:0000259" key="18">
    <source>
        <dbReference type="Pfam" id="PF01210"/>
    </source>
</evidence>
<dbReference type="InterPro" id="IPR006168">
    <property type="entry name" value="G3P_DH_NAD-dep"/>
</dbReference>
<feature type="binding site" evidence="13">
    <location>
        <position position="13"/>
    </location>
    <ligand>
        <name>NADPH</name>
        <dbReference type="ChEBI" id="CHEBI:57783"/>
    </ligand>
</feature>
<dbReference type="PROSITE" id="PS00957">
    <property type="entry name" value="NAD_G3PDH"/>
    <property type="match status" value="1"/>
</dbReference>
<dbReference type="GO" id="GO:0051287">
    <property type="term" value="F:NAD binding"/>
    <property type="evidence" value="ECO:0007669"/>
    <property type="project" value="InterPro"/>
</dbReference>
<dbReference type="InterPro" id="IPR008927">
    <property type="entry name" value="6-PGluconate_DH-like_C_sf"/>
</dbReference>
<feature type="binding site" evidence="13">
    <location>
        <position position="279"/>
    </location>
    <ligand>
        <name>NADPH</name>
        <dbReference type="ChEBI" id="CHEBI:57783"/>
    </ligand>
</feature>
<dbReference type="PANTHER" id="PTHR11728:SF1">
    <property type="entry name" value="GLYCEROL-3-PHOSPHATE DEHYDROGENASE [NAD(+)] 2, CHLOROPLASTIC"/>
    <property type="match status" value="1"/>
</dbReference>
<keyword evidence="7 13" id="KW-0594">Phospholipid biosynthesis</keyword>
<sequence length="331" mass="35370" precursor="true">MSFRHVGIIGAGSWGTALAAVLDANRLPTLIWGHDAEHIARVTATHENSTYLPGYRLPDSFHFTTALDDLAECDLVLLVTPSKAVREVAARLSTTALSPEAVLLSCTKGVERGSGLRMSEIIAECFPHNPVAVLSGPSHAEEVVQKMPTAIVLGCAREDIRTRLQQTFATSFFRPYTSEDVAGIELGGALKNIFALAAGVSDGLGLGDNSKAALITRSLAELIRLGVALGGKRETFQGLSGIGDLMVTCFSRHSRNRAVGERLGKGERLADIVASMNMIAEGVPTTYSAFECARRFGIETPIIDQMRALLDGTSAPREVALNLITREPKAE</sequence>
<feature type="binding site" evidence="16">
    <location>
        <position position="140"/>
    </location>
    <ligand>
        <name>NAD(+)</name>
        <dbReference type="ChEBI" id="CHEBI:57540"/>
    </ligand>
</feature>
<feature type="binding site" evidence="13">
    <location>
        <position position="108"/>
    </location>
    <ligand>
        <name>NADPH</name>
        <dbReference type="ChEBI" id="CHEBI:57783"/>
    </ligand>
</feature>
<evidence type="ECO:0000313" key="20">
    <source>
        <dbReference type="EMBL" id="EDY19473.1"/>
    </source>
</evidence>
<protein>
    <recommendedName>
        <fullName evidence="11 13">Glycerol-3-phosphate dehydrogenase [NAD(P)+]</fullName>
        <ecNumber evidence="10 13">1.1.1.94</ecNumber>
    </recommendedName>
    <alternativeName>
        <fullName evidence="13">NAD(P)(+)-dependent glycerol-3-phosphate dehydrogenase</fullName>
    </alternativeName>
    <alternativeName>
        <fullName evidence="12 13">NAD(P)H-dependent dihydroxyacetone-phosphate reductase</fullName>
    </alternativeName>
</protein>
<dbReference type="InterPro" id="IPR006109">
    <property type="entry name" value="G3P_DH_NAD-dep_C"/>
</dbReference>
<evidence type="ECO:0000313" key="21">
    <source>
        <dbReference type="Proteomes" id="UP000005824"/>
    </source>
</evidence>
<feature type="binding site" evidence="13">
    <location>
        <position position="14"/>
    </location>
    <ligand>
        <name>NADPH</name>
        <dbReference type="ChEBI" id="CHEBI:57783"/>
    </ligand>
</feature>
<evidence type="ECO:0000256" key="5">
    <source>
        <dbReference type="ARBA" id="ARBA00023027"/>
    </source>
</evidence>
<evidence type="ECO:0000256" key="2">
    <source>
        <dbReference type="ARBA" id="ARBA00022516"/>
    </source>
</evidence>
<evidence type="ECO:0000256" key="11">
    <source>
        <dbReference type="ARBA" id="ARBA00069372"/>
    </source>
</evidence>
<evidence type="ECO:0000256" key="14">
    <source>
        <dbReference type="PIRSR" id="PIRSR000114-1"/>
    </source>
</evidence>
<dbReference type="NCBIfam" id="NF000940">
    <property type="entry name" value="PRK00094.1-2"/>
    <property type="match status" value="1"/>
</dbReference>
<comment type="function">
    <text evidence="13">Catalyzes the reduction of the glycolytic intermediate dihydroxyacetone phosphate (DHAP) to sn-glycerol 3-phosphate (G3P), the key precursor for phospholipid synthesis.</text>
</comment>
<evidence type="ECO:0000256" key="12">
    <source>
        <dbReference type="ARBA" id="ARBA00080511"/>
    </source>
</evidence>
<keyword evidence="13" id="KW-0547">Nucleotide-binding</keyword>
<evidence type="ECO:0000256" key="6">
    <source>
        <dbReference type="ARBA" id="ARBA00023098"/>
    </source>
</evidence>
<evidence type="ECO:0000256" key="10">
    <source>
        <dbReference type="ARBA" id="ARBA00066687"/>
    </source>
</evidence>
<feature type="binding site" evidence="13">
    <location>
        <position position="254"/>
    </location>
    <ligand>
        <name>sn-glycerol 3-phosphate</name>
        <dbReference type="ChEBI" id="CHEBI:57597"/>
    </ligand>
</feature>
<feature type="binding site" evidence="13">
    <location>
        <position position="244"/>
    </location>
    <ligand>
        <name>sn-glycerol 3-phosphate</name>
        <dbReference type="ChEBI" id="CHEBI:57597"/>
    </ligand>
</feature>
<dbReference type="eggNOG" id="COG0240">
    <property type="taxonomic scope" value="Bacteria"/>
</dbReference>
<dbReference type="STRING" id="497964.CfE428DRAFT_3158"/>
<keyword evidence="21" id="KW-1185">Reference proteome</keyword>
<dbReference type="GO" id="GO:0141152">
    <property type="term" value="F:glycerol-3-phosphate dehydrogenase (NAD+) activity"/>
    <property type="evidence" value="ECO:0007669"/>
    <property type="project" value="RHEA"/>
</dbReference>
<dbReference type="GO" id="GO:0006650">
    <property type="term" value="P:glycerophospholipid metabolic process"/>
    <property type="evidence" value="ECO:0007669"/>
    <property type="project" value="UniProtKB-UniRule"/>
</dbReference>
<dbReference type="GO" id="GO:0008654">
    <property type="term" value="P:phospholipid biosynthetic process"/>
    <property type="evidence" value="ECO:0007669"/>
    <property type="project" value="UniProtKB-KW"/>
</dbReference>
<keyword evidence="5 13" id="KW-0520">NAD</keyword>
<comment type="catalytic activity">
    <reaction evidence="9">
        <text>sn-glycerol 3-phosphate + NADP(+) = dihydroxyacetone phosphate + NADPH + H(+)</text>
        <dbReference type="Rhea" id="RHEA:11096"/>
        <dbReference type="ChEBI" id="CHEBI:15378"/>
        <dbReference type="ChEBI" id="CHEBI:57597"/>
        <dbReference type="ChEBI" id="CHEBI:57642"/>
        <dbReference type="ChEBI" id="CHEBI:57783"/>
        <dbReference type="ChEBI" id="CHEBI:58349"/>
        <dbReference type="EC" id="1.1.1.94"/>
    </reaction>
    <physiologicalReaction direction="right-to-left" evidence="9">
        <dbReference type="Rhea" id="RHEA:11098"/>
    </physiologicalReaction>
</comment>
<feature type="binding site" evidence="13">
    <location>
        <position position="108"/>
    </location>
    <ligand>
        <name>sn-glycerol 3-phosphate</name>
        <dbReference type="ChEBI" id="CHEBI:57597"/>
    </ligand>
</feature>
<evidence type="ECO:0000259" key="19">
    <source>
        <dbReference type="Pfam" id="PF07479"/>
    </source>
</evidence>
<dbReference type="GO" id="GO:0005975">
    <property type="term" value="P:carbohydrate metabolic process"/>
    <property type="evidence" value="ECO:0007669"/>
    <property type="project" value="InterPro"/>
</dbReference>
<dbReference type="AlphaFoldDB" id="B4D2N3"/>
<evidence type="ECO:0000256" key="1">
    <source>
        <dbReference type="ARBA" id="ARBA00011009"/>
    </source>
</evidence>
<dbReference type="Pfam" id="PF01210">
    <property type="entry name" value="NAD_Gly3P_dh_N"/>
    <property type="match status" value="1"/>
</dbReference>
<dbReference type="Proteomes" id="UP000005824">
    <property type="component" value="Unassembled WGS sequence"/>
</dbReference>
<dbReference type="NCBIfam" id="NF000942">
    <property type="entry name" value="PRK00094.1-4"/>
    <property type="match status" value="1"/>
</dbReference>
<dbReference type="Pfam" id="PF07479">
    <property type="entry name" value="NAD_Gly3P_dh_C"/>
    <property type="match status" value="1"/>
</dbReference>
<dbReference type="InterPro" id="IPR011128">
    <property type="entry name" value="G3P_DH_NAD-dep_N"/>
</dbReference>
<keyword evidence="13" id="KW-0963">Cytoplasm</keyword>
<dbReference type="InterPro" id="IPR036291">
    <property type="entry name" value="NAD(P)-bd_dom_sf"/>
</dbReference>
<comment type="caution">
    <text evidence="13">Lacks conserved residue(s) required for the propagation of feature annotation.</text>
</comment>
<feature type="domain" description="Glycerol-3-phosphate dehydrogenase NAD-dependent C-terminal" evidence="19">
    <location>
        <begin position="180"/>
        <end position="319"/>
    </location>
</feature>
<comment type="subcellular location">
    <subcellularLocation>
        <location evidence="13">Cytoplasm</location>
    </subcellularLocation>
</comment>
<dbReference type="RefSeq" id="WP_006980483.1">
    <property type="nucleotide sequence ID" value="NZ_ABVL01000008.1"/>
</dbReference>
<dbReference type="PANTHER" id="PTHR11728">
    <property type="entry name" value="GLYCEROL-3-PHOSPHATE DEHYDROGENASE"/>
    <property type="match status" value="1"/>
</dbReference>
<dbReference type="SUPFAM" id="SSF48179">
    <property type="entry name" value="6-phosphogluconate dehydrogenase C-terminal domain-like"/>
    <property type="match status" value="1"/>
</dbReference>
<dbReference type="GO" id="GO:0046167">
    <property type="term" value="P:glycerol-3-phosphate biosynthetic process"/>
    <property type="evidence" value="ECO:0007669"/>
    <property type="project" value="UniProtKB-UniRule"/>
</dbReference>
<evidence type="ECO:0000256" key="8">
    <source>
        <dbReference type="ARBA" id="ARBA00023264"/>
    </source>
</evidence>
<dbReference type="EC" id="1.1.1.94" evidence="10 13"/>
<feature type="binding site" evidence="13">
    <location>
        <position position="256"/>
    </location>
    <ligand>
        <name>sn-glycerol 3-phosphate</name>
        <dbReference type="ChEBI" id="CHEBI:57597"/>
    </ligand>
</feature>
<reference evidence="20 21" key="1">
    <citation type="journal article" date="2011" name="J. Bacteriol.">
        <title>Genome sequence of Chthoniobacter flavus Ellin428, an aerobic heterotrophic soil bacterium.</title>
        <authorList>
            <person name="Kant R."/>
            <person name="van Passel M.W."/>
            <person name="Palva A."/>
            <person name="Lucas S."/>
            <person name="Lapidus A."/>
            <person name="Glavina Del Rio T."/>
            <person name="Dalin E."/>
            <person name="Tice H."/>
            <person name="Bruce D."/>
            <person name="Goodwin L."/>
            <person name="Pitluck S."/>
            <person name="Larimer F.W."/>
            <person name="Land M.L."/>
            <person name="Hauser L."/>
            <person name="Sangwan P."/>
            <person name="de Vos W.M."/>
            <person name="Janssen P.H."/>
            <person name="Smidt H."/>
        </authorList>
    </citation>
    <scope>NUCLEOTIDE SEQUENCE [LARGE SCALE GENOMIC DNA]</scope>
    <source>
        <strain evidence="20 21">Ellin428</strain>
    </source>
</reference>
<dbReference type="UniPathway" id="UPA00940"/>
<dbReference type="Gene3D" id="3.40.50.720">
    <property type="entry name" value="NAD(P)-binding Rossmann-like Domain"/>
    <property type="match status" value="1"/>
</dbReference>
<organism evidence="20 21">
    <name type="scientific">Chthoniobacter flavus Ellin428</name>
    <dbReference type="NCBI Taxonomy" id="497964"/>
    <lineage>
        <taxon>Bacteria</taxon>
        <taxon>Pseudomonadati</taxon>
        <taxon>Verrucomicrobiota</taxon>
        <taxon>Spartobacteria</taxon>
        <taxon>Chthoniobacterales</taxon>
        <taxon>Chthoniobacteraceae</taxon>
        <taxon>Chthoniobacter</taxon>
    </lineage>
</organism>
<feature type="binding site" evidence="13">
    <location>
        <position position="255"/>
    </location>
    <ligand>
        <name>sn-glycerol 3-phosphate</name>
        <dbReference type="ChEBI" id="CHEBI:57597"/>
    </ligand>
</feature>
<dbReference type="FunCoup" id="B4D2N3">
    <property type="interactions" value="465"/>
</dbReference>
<evidence type="ECO:0000256" key="16">
    <source>
        <dbReference type="PIRSR" id="PIRSR000114-3"/>
    </source>
</evidence>
<feature type="binding site" evidence="13">
    <location>
        <position position="191"/>
    </location>
    <ligand>
        <name>sn-glycerol 3-phosphate</name>
        <dbReference type="ChEBI" id="CHEBI:57597"/>
    </ligand>
</feature>
<proteinExistence type="inferred from homology"/>
<feature type="binding site" evidence="13">
    <location>
        <position position="136"/>
    </location>
    <ligand>
        <name>sn-glycerol 3-phosphate</name>
        <dbReference type="ChEBI" id="CHEBI:57597"/>
    </ligand>
</feature>
<dbReference type="FunFam" id="3.40.50.720:FF:000019">
    <property type="entry name" value="Glycerol-3-phosphate dehydrogenase [NAD(P)+]"/>
    <property type="match status" value="1"/>
</dbReference>
<keyword evidence="2 13" id="KW-0444">Lipid biosynthesis</keyword>
<evidence type="ECO:0000256" key="13">
    <source>
        <dbReference type="HAMAP-Rule" id="MF_00394"/>
    </source>
</evidence>
<feature type="binding site" evidence="13">
    <location>
        <position position="51"/>
    </location>
    <ligand>
        <name>NADPH</name>
        <dbReference type="ChEBI" id="CHEBI:57783"/>
    </ligand>
</feature>
<dbReference type="InParanoid" id="B4D2N3"/>
<evidence type="ECO:0000256" key="17">
    <source>
        <dbReference type="RuleBase" id="RU000437"/>
    </source>
</evidence>
<comment type="catalytic activity">
    <reaction evidence="13">
        <text>sn-glycerol 3-phosphate + NAD(+) = dihydroxyacetone phosphate + NADH + H(+)</text>
        <dbReference type="Rhea" id="RHEA:11092"/>
        <dbReference type="ChEBI" id="CHEBI:15378"/>
        <dbReference type="ChEBI" id="CHEBI:57540"/>
        <dbReference type="ChEBI" id="CHEBI:57597"/>
        <dbReference type="ChEBI" id="CHEBI:57642"/>
        <dbReference type="ChEBI" id="CHEBI:57945"/>
        <dbReference type="EC" id="1.1.1.94"/>
    </reaction>
</comment>
<accession>B4D2N3</accession>
<feature type="binding site" evidence="13">
    <location>
        <position position="34"/>
    </location>
    <ligand>
        <name>NADPH</name>
        <dbReference type="ChEBI" id="CHEBI:57783"/>
    </ligand>
</feature>
<dbReference type="GO" id="GO:0005829">
    <property type="term" value="C:cytosol"/>
    <property type="evidence" value="ECO:0007669"/>
    <property type="project" value="TreeGrafter"/>
</dbReference>
<dbReference type="Gene3D" id="1.10.1040.10">
    <property type="entry name" value="N-(1-d-carboxylethyl)-l-norvaline Dehydrogenase, domain 2"/>
    <property type="match status" value="1"/>
</dbReference>
<feature type="binding site" evidence="13">
    <location>
        <position position="255"/>
    </location>
    <ligand>
        <name>NADPH</name>
        <dbReference type="ChEBI" id="CHEBI:57783"/>
    </ligand>
</feature>
<feature type="binding site" evidence="15">
    <location>
        <position position="108"/>
    </location>
    <ligand>
        <name>substrate</name>
    </ligand>
</feature>
<comment type="pathway">
    <text evidence="13">Membrane lipid metabolism; glycerophospholipid metabolism.</text>
</comment>
<dbReference type="GO" id="GO:0046168">
    <property type="term" value="P:glycerol-3-phosphate catabolic process"/>
    <property type="evidence" value="ECO:0007669"/>
    <property type="project" value="InterPro"/>
</dbReference>
<evidence type="ECO:0000256" key="7">
    <source>
        <dbReference type="ARBA" id="ARBA00023209"/>
    </source>
</evidence>
<dbReference type="SUPFAM" id="SSF51735">
    <property type="entry name" value="NAD(P)-binding Rossmann-fold domains"/>
    <property type="match status" value="1"/>
</dbReference>
<evidence type="ECO:0000256" key="4">
    <source>
        <dbReference type="ARBA" id="ARBA00023002"/>
    </source>
</evidence>
<comment type="caution">
    <text evidence="20">The sequence shown here is derived from an EMBL/GenBank/DDBJ whole genome shotgun (WGS) entry which is preliminary data.</text>
</comment>
<dbReference type="InterPro" id="IPR013328">
    <property type="entry name" value="6PGD_dom2"/>
</dbReference>
<dbReference type="GO" id="GO:0141153">
    <property type="term" value="F:glycerol-3-phosphate dehydrogenase (NADP+) activity"/>
    <property type="evidence" value="ECO:0007669"/>
    <property type="project" value="RHEA"/>
</dbReference>
<keyword evidence="8 13" id="KW-1208">Phospholipid metabolism</keyword>
<feature type="domain" description="Glycerol-3-phosphate dehydrogenase NAD-dependent N-terminal" evidence="18">
    <location>
        <begin position="6"/>
        <end position="159"/>
    </location>
</feature>
<evidence type="ECO:0000256" key="9">
    <source>
        <dbReference type="ARBA" id="ARBA00052716"/>
    </source>
</evidence>
<keyword evidence="3 13" id="KW-0521">NADP</keyword>
<feature type="binding site" evidence="13">
    <location>
        <position position="281"/>
    </location>
    <ligand>
        <name>NADPH</name>
        <dbReference type="ChEBI" id="CHEBI:57783"/>
    </ligand>
</feature>
<comment type="similarity">
    <text evidence="1 13 17">Belongs to the NAD-dependent glycerol-3-phosphate dehydrogenase family.</text>
</comment>
<dbReference type="EMBL" id="ABVL01000008">
    <property type="protein sequence ID" value="EDY19473.1"/>
    <property type="molecule type" value="Genomic_DNA"/>
</dbReference>